<keyword evidence="5" id="KW-0547">Nucleotide-binding</keyword>
<sequence length="1284" mass="145011">MAEGELGKQKQRKQEAVNGGGDSEQGLLTNGLAEMAPAEVLLHSSVDVKGIQNKGGGEENTVGRVSDDEQIKLKGVTVNETNSEKLIAFSDKQVEDVKALLKALTLLSRNLPLPDPLLTVVSSISRKTAVSVNADEKPVAGDSQEGRHGNEGPIAEAVPRLGEGHLERIAEIEDGEARAQDQEQGVAGATAAAVKNEITEVEAWQPGLLIEEFEDAVSVQRSRMKSSSLLKTEKDRRVSSLLGHRIKELESLPPDLEEEVRDQCIIELHTLKLLGLQMRVRQEVAAELHLQELCGSPDANLFDWGLMRLRRNMSGLSGQASFLFGVPSSETDERLRRKRKAERQRRIEEEEKLRITTRKRKFFNELLNLVREFQLNGQAAAKRRKQRNDGVQAWHTKQRQRVSRAERLRFQALKADDQEAYMRMVEESKNERLTTLLSKTDDLLQKLGAMVQKQKDADPEVPLKKEKLAKGKDTGRELTGAASPRIRAVDGEKEPDDLVSPSSRGKTCVETGSSADDDNLPGIKRDLMEGQRQYNSAVHSIEEKVTEQPMMLEGGTLRSYQIEGLQWMLSLYNNNLNGILADEMGLGKTIQTIAFLAYLMENKNINGPHLIIAPKAVLPNWKHEFTTWAPSVVAVLYDGRIEDRKALREEFGDEGRFNVLITHYDLIMRDKAFLRKIHWHYMIVDEGHRLKNHDCILSRTLVTGYHIRRRLLLTGTPIQNSLSELWSLLNFLLPAIFNSSQNFEEWFNAPFADRSEVSLSDEEQLLVIRRLHQVIRPFLLRRKKAEVEKYLPGKTQVILKCDLSSWQRLYYQQIIDSGRVGLDSGSGKSRGLQNTAMQLRKCCNHPFLFMEGGDYAARLGDLIVRSSGKFELLDRLLPKLRKGGHRVLLFSQMTKLMDILEDYLDSRGFKYLRLDGTTKTEERGTLLQKFNAPDSPYFMFLLSTRAGGLGLNLQTADTVIIFDSDWNPQMDQQAEDRAHRIGQKKEVRVFVLVSVGSIEEEILERAKSKMGIDAKVIQAGLFNTTSTAQERREMLEEIMRRGADALGTDVPSEREINRLAARTDEEYEMFEEMDELRRKEEEYRTRLIEEHEVPEWVFLGNSRVAQAEEAAKTTDDTPLLGKRKRKEVLYADVLSDSDFMKAIEQGEDVEAVKSQRVKRLKKKDTEANGSDGGDADDVSPTDATENGEHNVEPDSGDEAVGGDVPGRGMKWKERTVRRLSGAHAESLATHEKESTVSRNLQINSDNWKGLKRKRSRPKEDESSAENSRKFNSEGYGGGQDRLFS</sequence>
<evidence type="ECO:0000256" key="12">
    <source>
        <dbReference type="SAM" id="MobiDB-lite"/>
    </source>
</evidence>
<dbReference type="Gene3D" id="3.40.50.10810">
    <property type="entry name" value="Tandem AAA-ATPase domain"/>
    <property type="match status" value="1"/>
</dbReference>
<dbReference type="EMBL" id="JBHFFA010000008">
    <property type="protein sequence ID" value="KAL2610518.1"/>
    <property type="molecule type" value="Genomic_DNA"/>
</dbReference>
<dbReference type="GO" id="GO:0005524">
    <property type="term" value="F:ATP binding"/>
    <property type="evidence" value="ECO:0007669"/>
    <property type="project" value="UniProtKB-KW"/>
</dbReference>
<dbReference type="GO" id="GO:0006325">
    <property type="term" value="P:chromatin organization"/>
    <property type="evidence" value="ECO:0007669"/>
    <property type="project" value="UniProtKB-KW"/>
</dbReference>
<feature type="domain" description="Helicase ATP-binding" evidence="13">
    <location>
        <begin position="569"/>
        <end position="735"/>
    </location>
</feature>
<feature type="compositionally biased region" description="Polar residues" evidence="12">
    <location>
        <begin position="1236"/>
        <end position="1246"/>
    </location>
</feature>
<dbReference type="SMART" id="SM01314">
    <property type="entry name" value="SnAC"/>
    <property type="match status" value="1"/>
</dbReference>
<feature type="region of interest" description="Disordered" evidence="12">
    <location>
        <begin position="135"/>
        <end position="160"/>
    </location>
</feature>
<dbReference type="Proteomes" id="UP001605036">
    <property type="component" value="Unassembled WGS sequence"/>
</dbReference>
<keyword evidence="4" id="KW-0217">Developmental protein</keyword>
<comment type="catalytic activity">
    <reaction evidence="11">
        <text>ATP + H2O = ADP + phosphate + H(+)</text>
        <dbReference type="Rhea" id="RHEA:13065"/>
        <dbReference type="ChEBI" id="CHEBI:15377"/>
        <dbReference type="ChEBI" id="CHEBI:15378"/>
        <dbReference type="ChEBI" id="CHEBI:30616"/>
        <dbReference type="ChEBI" id="CHEBI:43474"/>
        <dbReference type="ChEBI" id="CHEBI:456216"/>
        <dbReference type="EC" id="3.6.4.12"/>
    </reaction>
</comment>
<dbReference type="PROSITE" id="PS51192">
    <property type="entry name" value="HELICASE_ATP_BIND_1"/>
    <property type="match status" value="1"/>
</dbReference>
<reference evidence="15 16" key="1">
    <citation type="submission" date="2024-09" db="EMBL/GenBank/DDBJ databases">
        <title>Chromosome-scale assembly of Riccia fluitans.</title>
        <authorList>
            <person name="Paukszto L."/>
            <person name="Sawicki J."/>
            <person name="Karawczyk K."/>
            <person name="Piernik-Szablinska J."/>
            <person name="Szczecinska M."/>
            <person name="Mazdziarz M."/>
        </authorList>
    </citation>
    <scope>NUCLEOTIDE SEQUENCE [LARGE SCALE GENOMIC DNA]</scope>
    <source>
        <strain evidence="15">Rf_01</strain>
        <tissue evidence="15">Aerial parts of the thallus</tissue>
    </source>
</reference>
<feature type="compositionally biased region" description="Basic and acidic residues" evidence="12">
    <location>
        <begin position="1"/>
        <end position="15"/>
    </location>
</feature>
<dbReference type="Pfam" id="PF00271">
    <property type="entry name" value="Helicase_C"/>
    <property type="match status" value="1"/>
</dbReference>
<dbReference type="PANTHER" id="PTHR10799">
    <property type="entry name" value="SNF2/RAD54 HELICASE FAMILY"/>
    <property type="match status" value="1"/>
</dbReference>
<dbReference type="GO" id="GO:0003678">
    <property type="term" value="F:DNA helicase activity"/>
    <property type="evidence" value="ECO:0007669"/>
    <property type="project" value="UniProtKB-EC"/>
</dbReference>
<evidence type="ECO:0000256" key="10">
    <source>
        <dbReference type="ARBA" id="ARBA00023242"/>
    </source>
</evidence>
<evidence type="ECO:0000256" key="2">
    <source>
        <dbReference type="ARBA" id="ARBA00008708"/>
    </source>
</evidence>
<evidence type="ECO:0000256" key="1">
    <source>
        <dbReference type="ARBA" id="ARBA00004123"/>
    </source>
</evidence>
<dbReference type="InterPro" id="IPR049730">
    <property type="entry name" value="SNF2/RAD54-like_C"/>
</dbReference>
<dbReference type="SMART" id="SM00487">
    <property type="entry name" value="DEXDc"/>
    <property type="match status" value="1"/>
</dbReference>
<comment type="similarity">
    <text evidence="2">Belongs to the helicase family.</text>
</comment>
<dbReference type="SUPFAM" id="SSF52540">
    <property type="entry name" value="P-loop containing nucleoside triphosphate hydrolases"/>
    <property type="match status" value="2"/>
</dbReference>
<keyword evidence="7" id="KW-0347">Helicase</keyword>
<dbReference type="InterPro" id="IPR029295">
    <property type="entry name" value="SnAC"/>
</dbReference>
<keyword evidence="6" id="KW-0378">Hydrolase</keyword>
<dbReference type="SMART" id="SM00490">
    <property type="entry name" value="HELICc"/>
    <property type="match status" value="1"/>
</dbReference>
<evidence type="ECO:0000259" key="13">
    <source>
        <dbReference type="PROSITE" id="PS51192"/>
    </source>
</evidence>
<dbReference type="InterPro" id="IPR038718">
    <property type="entry name" value="SNF2-like_sf"/>
</dbReference>
<evidence type="ECO:0000256" key="8">
    <source>
        <dbReference type="ARBA" id="ARBA00022840"/>
    </source>
</evidence>
<dbReference type="Gene3D" id="3.40.50.300">
    <property type="entry name" value="P-loop containing nucleotide triphosphate hydrolases"/>
    <property type="match status" value="1"/>
</dbReference>
<protein>
    <recommendedName>
        <fullName evidence="3">DNA helicase</fullName>
        <ecNumber evidence="3">3.6.4.12</ecNumber>
    </recommendedName>
</protein>
<feature type="compositionally biased region" description="Polar residues" evidence="12">
    <location>
        <begin position="500"/>
        <end position="514"/>
    </location>
</feature>
<proteinExistence type="inferred from homology"/>
<dbReference type="EC" id="3.6.4.12" evidence="3"/>
<dbReference type="InterPro" id="IPR014001">
    <property type="entry name" value="Helicase_ATP-bd"/>
</dbReference>
<feature type="domain" description="Helicase C-terminal" evidence="14">
    <location>
        <begin position="872"/>
        <end position="1039"/>
    </location>
</feature>
<dbReference type="FunFam" id="3.40.50.10810:FF:000016">
    <property type="entry name" value="Chromatin structure-remodeling complex protein SYD"/>
    <property type="match status" value="1"/>
</dbReference>
<dbReference type="GO" id="GO:0005634">
    <property type="term" value="C:nucleus"/>
    <property type="evidence" value="ECO:0007669"/>
    <property type="project" value="UniProtKB-SubCell"/>
</dbReference>
<dbReference type="Pfam" id="PF14619">
    <property type="entry name" value="SnAC"/>
    <property type="match status" value="1"/>
</dbReference>
<feature type="region of interest" description="Disordered" evidence="12">
    <location>
        <begin position="490"/>
        <end position="521"/>
    </location>
</feature>
<keyword evidence="10" id="KW-0539">Nucleus</keyword>
<feature type="compositionally biased region" description="Basic and acidic residues" evidence="12">
    <location>
        <begin position="135"/>
        <end position="150"/>
    </location>
</feature>
<accession>A0ABD1XP73</accession>
<dbReference type="InterPro" id="IPR027417">
    <property type="entry name" value="P-loop_NTPase"/>
</dbReference>
<evidence type="ECO:0000256" key="5">
    <source>
        <dbReference type="ARBA" id="ARBA00022741"/>
    </source>
</evidence>
<dbReference type="PROSITE" id="PS51194">
    <property type="entry name" value="HELICASE_CTER"/>
    <property type="match status" value="1"/>
</dbReference>
<feature type="region of interest" description="Disordered" evidence="12">
    <location>
        <begin position="1"/>
        <end position="30"/>
    </location>
</feature>
<evidence type="ECO:0000259" key="14">
    <source>
        <dbReference type="PROSITE" id="PS51194"/>
    </source>
</evidence>
<dbReference type="Pfam" id="PF00176">
    <property type="entry name" value="SNF2-rel_dom"/>
    <property type="match status" value="1"/>
</dbReference>
<evidence type="ECO:0000256" key="11">
    <source>
        <dbReference type="ARBA" id="ARBA00047995"/>
    </source>
</evidence>
<dbReference type="FunFam" id="3.40.50.300:FF:000755">
    <property type="entry name" value="Probable ATP-dependent DNA helicase CHR12"/>
    <property type="match status" value="1"/>
</dbReference>
<keyword evidence="16" id="KW-1185">Reference proteome</keyword>
<evidence type="ECO:0000313" key="15">
    <source>
        <dbReference type="EMBL" id="KAL2610518.1"/>
    </source>
</evidence>
<comment type="caution">
    <text evidence="15">The sequence shown here is derived from an EMBL/GenBank/DDBJ whole genome shotgun (WGS) entry which is preliminary data.</text>
</comment>
<dbReference type="CDD" id="cd18793">
    <property type="entry name" value="SF2_C_SNF"/>
    <property type="match status" value="1"/>
</dbReference>
<evidence type="ECO:0000256" key="3">
    <source>
        <dbReference type="ARBA" id="ARBA00012551"/>
    </source>
</evidence>
<evidence type="ECO:0000256" key="9">
    <source>
        <dbReference type="ARBA" id="ARBA00022853"/>
    </source>
</evidence>
<feature type="compositionally biased region" description="Basic and acidic residues" evidence="12">
    <location>
        <begin position="1257"/>
        <end position="1271"/>
    </location>
</feature>
<evidence type="ECO:0000256" key="6">
    <source>
        <dbReference type="ARBA" id="ARBA00022801"/>
    </source>
</evidence>
<keyword evidence="8" id="KW-0067">ATP-binding</keyword>
<feature type="region of interest" description="Disordered" evidence="12">
    <location>
        <begin position="1150"/>
        <end position="1284"/>
    </location>
</feature>
<evidence type="ECO:0000313" key="16">
    <source>
        <dbReference type="Proteomes" id="UP001605036"/>
    </source>
</evidence>
<dbReference type="InterPro" id="IPR000330">
    <property type="entry name" value="SNF2_N"/>
</dbReference>
<name>A0ABD1XP73_9MARC</name>
<keyword evidence="9" id="KW-0156">Chromatin regulator</keyword>
<organism evidence="15 16">
    <name type="scientific">Riccia fluitans</name>
    <dbReference type="NCBI Taxonomy" id="41844"/>
    <lineage>
        <taxon>Eukaryota</taxon>
        <taxon>Viridiplantae</taxon>
        <taxon>Streptophyta</taxon>
        <taxon>Embryophyta</taxon>
        <taxon>Marchantiophyta</taxon>
        <taxon>Marchantiopsida</taxon>
        <taxon>Marchantiidae</taxon>
        <taxon>Marchantiales</taxon>
        <taxon>Ricciaceae</taxon>
        <taxon>Riccia</taxon>
    </lineage>
</organism>
<feature type="compositionally biased region" description="Gly residues" evidence="12">
    <location>
        <begin position="1274"/>
        <end position="1284"/>
    </location>
</feature>
<gene>
    <name evidence="15" type="ORF">R1flu_029091</name>
</gene>
<dbReference type="GO" id="GO:0016787">
    <property type="term" value="F:hydrolase activity"/>
    <property type="evidence" value="ECO:0007669"/>
    <property type="project" value="UniProtKB-KW"/>
</dbReference>
<dbReference type="InterPro" id="IPR001650">
    <property type="entry name" value="Helicase_C-like"/>
</dbReference>
<evidence type="ECO:0000256" key="4">
    <source>
        <dbReference type="ARBA" id="ARBA00022473"/>
    </source>
</evidence>
<comment type="subcellular location">
    <subcellularLocation>
        <location evidence="1">Nucleus</location>
    </subcellularLocation>
</comment>
<evidence type="ECO:0000256" key="7">
    <source>
        <dbReference type="ARBA" id="ARBA00022806"/>
    </source>
</evidence>